<evidence type="ECO:0000256" key="5">
    <source>
        <dbReference type="RuleBase" id="RU362064"/>
    </source>
</evidence>
<evidence type="ECO:0000256" key="1">
    <source>
        <dbReference type="ARBA" id="ARBA00022475"/>
    </source>
</evidence>
<evidence type="ECO:0000256" key="4">
    <source>
        <dbReference type="ARBA" id="ARBA00023136"/>
    </source>
</evidence>
<organism evidence="6 7">
    <name type="scientific">Clostridium liquoris</name>
    <dbReference type="NCBI Taxonomy" id="1289519"/>
    <lineage>
        <taxon>Bacteria</taxon>
        <taxon>Bacillati</taxon>
        <taxon>Bacillota</taxon>
        <taxon>Clostridia</taxon>
        <taxon>Eubacteriales</taxon>
        <taxon>Clostridiaceae</taxon>
        <taxon>Clostridium</taxon>
    </lineage>
</organism>
<keyword evidence="5" id="KW-0975">Bacterial flagellum</keyword>
<dbReference type="RefSeq" id="WP_106064348.1">
    <property type="nucleotide sequence ID" value="NZ_PVXO01000062.1"/>
</dbReference>
<reference evidence="6 7" key="1">
    <citation type="submission" date="2018-03" db="EMBL/GenBank/DDBJ databases">
        <title>Genome sequence of Clostridium liquoris DSM 100320.</title>
        <authorList>
            <person name="Poehlein A."/>
            <person name="Daniel R."/>
        </authorList>
    </citation>
    <scope>NUCLEOTIDE SEQUENCE [LARGE SCALE GENOMIC DNA]</scope>
    <source>
        <strain evidence="6 7">DSM 100320</strain>
    </source>
</reference>
<feature type="transmembrane region" description="Helical" evidence="5">
    <location>
        <begin position="6"/>
        <end position="29"/>
    </location>
</feature>
<dbReference type="Pfam" id="PF04347">
    <property type="entry name" value="FliO"/>
    <property type="match status" value="1"/>
</dbReference>
<comment type="subcellular location">
    <subcellularLocation>
        <location evidence="5">Cell membrane</location>
    </subcellularLocation>
    <subcellularLocation>
        <location evidence="5">Bacterial flagellum basal body</location>
    </subcellularLocation>
</comment>
<evidence type="ECO:0000256" key="3">
    <source>
        <dbReference type="ARBA" id="ARBA00022989"/>
    </source>
</evidence>
<dbReference type="AlphaFoldDB" id="A0A2T0B1D8"/>
<gene>
    <name evidence="6" type="ORF">CLLI_22970</name>
</gene>
<dbReference type="Proteomes" id="UP000239706">
    <property type="component" value="Unassembled WGS sequence"/>
</dbReference>
<dbReference type="GO" id="GO:0044781">
    <property type="term" value="P:bacterial-type flagellum organization"/>
    <property type="evidence" value="ECO:0007669"/>
    <property type="project" value="UniProtKB-UniRule"/>
</dbReference>
<evidence type="ECO:0000313" key="6">
    <source>
        <dbReference type="EMBL" id="PRR77523.1"/>
    </source>
</evidence>
<dbReference type="GO" id="GO:0009425">
    <property type="term" value="C:bacterial-type flagellum basal body"/>
    <property type="evidence" value="ECO:0007669"/>
    <property type="project" value="UniProtKB-SubCell"/>
</dbReference>
<dbReference type="EMBL" id="PVXO01000062">
    <property type="protein sequence ID" value="PRR77523.1"/>
    <property type="molecule type" value="Genomic_DNA"/>
</dbReference>
<evidence type="ECO:0000313" key="7">
    <source>
        <dbReference type="Proteomes" id="UP000239706"/>
    </source>
</evidence>
<comment type="caution">
    <text evidence="6">The sequence shown here is derived from an EMBL/GenBank/DDBJ whole genome shotgun (WGS) entry which is preliminary data.</text>
</comment>
<dbReference type="NCBIfam" id="TIGR03500">
    <property type="entry name" value="FliO_TIGR"/>
    <property type="match status" value="1"/>
</dbReference>
<accession>A0A2T0B1D8</accession>
<protein>
    <recommendedName>
        <fullName evidence="5">Flagellar protein</fullName>
    </recommendedName>
</protein>
<keyword evidence="4 5" id="KW-0472">Membrane</keyword>
<dbReference type="GO" id="GO:0005886">
    <property type="term" value="C:plasma membrane"/>
    <property type="evidence" value="ECO:0007669"/>
    <property type="project" value="UniProtKB-SubCell"/>
</dbReference>
<name>A0A2T0B1D8_9CLOT</name>
<keyword evidence="3 5" id="KW-1133">Transmembrane helix</keyword>
<keyword evidence="7" id="KW-1185">Reference proteome</keyword>
<sequence length="125" mass="14624">MGNDLQFVITFLKIIAFLPFIILLIYICIKYGGGKLQDIQKGKYMKIMDRLPLSKENSLLVVKIGDKAYVISSTHENVQIMLELTSEDIIKIESSKEIPQYHSLKELYEKLRNKKEDKHEDKYEE</sequence>
<keyword evidence="2 5" id="KW-0812">Transmembrane</keyword>
<keyword evidence="1 5" id="KW-1003">Cell membrane</keyword>
<dbReference type="InterPro" id="IPR022781">
    <property type="entry name" value="Flagellar_biosynth_FliO"/>
</dbReference>
<dbReference type="OrthoDB" id="1936088at2"/>
<proteinExistence type="inferred from homology"/>
<comment type="similarity">
    <text evidence="5">Belongs to the FliO/MopB family.</text>
</comment>
<evidence type="ECO:0000256" key="2">
    <source>
        <dbReference type="ARBA" id="ARBA00022692"/>
    </source>
</evidence>